<feature type="transmembrane region" description="Helical" evidence="1">
    <location>
        <begin position="83"/>
        <end position="105"/>
    </location>
</feature>
<dbReference type="AlphaFoldDB" id="T1ALD8"/>
<feature type="domain" description="CHASE3" evidence="2">
    <location>
        <begin position="122"/>
        <end position="163"/>
    </location>
</feature>
<evidence type="ECO:0000313" key="3">
    <source>
        <dbReference type="EMBL" id="EQD61421.1"/>
    </source>
</evidence>
<reference evidence="3" key="1">
    <citation type="submission" date="2013-08" db="EMBL/GenBank/DDBJ databases">
        <authorList>
            <person name="Mendez C."/>
            <person name="Richter M."/>
            <person name="Ferrer M."/>
            <person name="Sanchez J."/>
        </authorList>
    </citation>
    <scope>NUCLEOTIDE SEQUENCE</scope>
</reference>
<feature type="non-terminal residue" evidence="3">
    <location>
        <position position="164"/>
    </location>
</feature>
<organism evidence="3">
    <name type="scientific">mine drainage metagenome</name>
    <dbReference type="NCBI Taxonomy" id="410659"/>
    <lineage>
        <taxon>unclassified sequences</taxon>
        <taxon>metagenomes</taxon>
        <taxon>ecological metagenomes</taxon>
    </lineage>
</organism>
<accession>T1ALD8</accession>
<protein>
    <submittedName>
        <fullName evidence="3">Membrane protein containing CHASE3 domain protein</fullName>
    </submittedName>
</protein>
<gene>
    <name evidence="3" type="ORF">B1A_09711</name>
</gene>
<dbReference type="Pfam" id="PF05227">
    <property type="entry name" value="CHASE3"/>
    <property type="match status" value="1"/>
</dbReference>
<keyword evidence="1" id="KW-0472">Membrane</keyword>
<keyword evidence="1" id="KW-0812">Transmembrane</keyword>
<dbReference type="InterPro" id="IPR007891">
    <property type="entry name" value="CHASE3"/>
</dbReference>
<sequence>LKSPRSLQLRHTLTCYIEPLASSQGPTSSHGPIVSKITGSCPLVVAASVLVIYNSRMTDTKDAGLVPPEIQYKGPVLKNRLSWALGFFIFFSGATVIFFGIQAALERIHFRQDFQELLYHNRVITLSLKLLSDAKDIETGQRGFLLTDDRSYLEPYQNSRRSVL</sequence>
<evidence type="ECO:0000256" key="1">
    <source>
        <dbReference type="SAM" id="Phobius"/>
    </source>
</evidence>
<keyword evidence="1" id="KW-1133">Transmembrane helix</keyword>
<comment type="caution">
    <text evidence="3">The sequence shown here is derived from an EMBL/GenBank/DDBJ whole genome shotgun (WGS) entry which is preliminary data.</text>
</comment>
<reference evidence="3" key="2">
    <citation type="journal article" date="2014" name="ISME J.">
        <title>Microbial stratification in low pH oxic and suboxic macroscopic growths along an acid mine drainage.</title>
        <authorList>
            <person name="Mendez-Garcia C."/>
            <person name="Mesa V."/>
            <person name="Sprenger R.R."/>
            <person name="Richter M."/>
            <person name="Diez M.S."/>
            <person name="Solano J."/>
            <person name="Bargiela R."/>
            <person name="Golyshina O.V."/>
            <person name="Manteca A."/>
            <person name="Ramos J.L."/>
            <person name="Gallego J.R."/>
            <person name="Llorente I."/>
            <person name="Martins Dos Santos V.A."/>
            <person name="Jensen O.N."/>
            <person name="Pelaez A.I."/>
            <person name="Sanchez J."/>
            <person name="Ferrer M."/>
        </authorList>
    </citation>
    <scope>NUCLEOTIDE SEQUENCE</scope>
</reference>
<dbReference type="EMBL" id="AUZX01006927">
    <property type="protein sequence ID" value="EQD61421.1"/>
    <property type="molecule type" value="Genomic_DNA"/>
</dbReference>
<proteinExistence type="predicted"/>
<evidence type="ECO:0000259" key="2">
    <source>
        <dbReference type="Pfam" id="PF05227"/>
    </source>
</evidence>
<feature type="transmembrane region" description="Helical" evidence="1">
    <location>
        <begin position="33"/>
        <end position="53"/>
    </location>
</feature>
<feature type="non-terminal residue" evidence="3">
    <location>
        <position position="1"/>
    </location>
</feature>
<dbReference type="CDD" id="cd19410">
    <property type="entry name" value="HK9-like_sensor"/>
    <property type="match status" value="1"/>
</dbReference>
<name>T1ALD8_9ZZZZ</name>